<reference evidence="1" key="1">
    <citation type="submission" date="2023-01" db="EMBL/GenBank/DDBJ databases">
        <authorList>
            <person name="Van Ghelder C."/>
            <person name="Rancurel C."/>
        </authorList>
    </citation>
    <scope>NUCLEOTIDE SEQUENCE</scope>
    <source>
        <strain evidence="1">CNCM I-4278</strain>
    </source>
</reference>
<protein>
    <submittedName>
        <fullName evidence="1">Uncharacterized protein</fullName>
    </submittedName>
</protein>
<sequence length="55" mass="6200">MCRLNRKSFGILFSIVHGTIHDLKTQTSHNTHTPNLPFSSCMCTYNIPTPNSSHI</sequence>
<comment type="caution">
    <text evidence="1">The sequence shown here is derived from an EMBL/GenBank/DDBJ whole genome shotgun (WGS) entry which is preliminary data.</text>
</comment>
<gene>
    <name evidence="1" type="ORF">PDIGIT_LOCUS1804</name>
</gene>
<name>A0A9W4U5K2_9PLEO</name>
<organism evidence="1 2">
    <name type="scientific">Periconia digitata</name>
    <dbReference type="NCBI Taxonomy" id="1303443"/>
    <lineage>
        <taxon>Eukaryota</taxon>
        <taxon>Fungi</taxon>
        <taxon>Dikarya</taxon>
        <taxon>Ascomycota</taxon>
        <taxon>Pezizomycotina</taxon>
        <taxon>Dothideomycetes</taxon>
        <taxon>Pleosporomycetidae</taxon>
        <taxon>Pleosporales</taxon>
        <taxon>Massarineae</taxon>
        <taxon>Periconiaceae</taxon>
        <taxon>Periconia</taxon>
    </lineage>
</organism>
<dbReference type="AlphaFoldDB" id="A0A9W4U5K2"/>
<dbReference type="Proteomes" id="UP001152607">
    <property type="component" value="Unassembled WGS sequence"/>
</dbReference>
<proteinExistence type="predicted"/>
<dbReference type="EMBL" id="CAOQHR010000001">
    <property type="protein sequence ID" value="CAI6273119.1"/>
    <property type="molecule type" value="Genomic_DNA"/>
</dbReference>
<accession>A0A9W4U5K2</accession>
<evidence type="ECO:0000313" key="2">
    <source>
        <dbReference type="Proteomes" id="UP001152607"/>
    </source>
</evidence>
<keyword evidence="2" id="KW-1185">Reference proteome</keyword>
<evidence type="ECO:0000313" key="1">
    <source>
        <dbReference type="EMBL" id="CAI6273119.1"/>
    </source>
</evidence>